<evidence type="ECO:0000259" key="3">
    <source>
        <dbReference type="Pfam" id="PF07885"/>
    </source>
</evidence>
<dbReference type="OrthoDB" id="2974133at2"/>
<keyword evidence="4" id="KW-0813">Transport</keyword>
<evidence type="ECO:0000256" key="1">
    <source>
        <dbReference type="SAM" id="MobiDB-lite"/>
    </source>
</evidence>
<feature type="compositionally biased region" description="Basic and acidic residues" evidence="1">
    <location>
        <begin position="1"/>
        <end position="10"/>
    </location>
</feature>
<sequence>MDQIVPDRRPRTTSPPPAVPPGNPLGGGHGGSHGSPHGAKGASKSWLGGALLTALLLGLIALSIRSVSGNLTFVLLGSVGLVIGAFHYLFPGSQFFTLALTNFIGVYACIFVFFLESNFHNISPLIQSVAFVLPLVAFLGGAWWRAEDIRRIVMSRRLREGGHFDRVFLWMAPVWGIGALTFLVPEQDMDTQTIGAIFLLAMSAIAAIVALVSRDIAIFLLDAGLLFEGFFQQSARLVLPAFAFLTFYSLCIILFGAIYTIMDRFMAEPNFVIEGVRRDLTFAEGIYFSIVTFATVGYGDIHPVSGPVRLVCGIEIVMGVLLLLFGFSAIIGHARPTNRSDRNDPL</sequence>
<dbReference type="Pfam" id="PF07885">
    <property type="entry name" value="Ion_trans_2"/>
    <property type="match status" value="1"/>
</dbReference>
<feature type="transmembrane region" description="Helical" evidence="2">
    <location>
        <begin position="70"/>
        <end position="90"/>
    </location>
</feature>
<gene>
    <name evidence="4" type="ORF">HUE56_21375</name>
</gene>
<name>A0A6N1AN81_9PROT</name>
<feature type="compositionally biased region" description="Pro residues" evidence="1">
    <location>
        <begin position="13"/>
        <end position="23"/>
    </location>
</feature>
<feature type="transmembrane region" description="Helical" evidence="2">
    <location>
        <begin position="46"/>
        <end position="64"/>
    </location>
</feature>
<dbReference type="SUPFAM" id="SSF81324">
    <property type="entry name" value="Voltage-gated potassium channels"/>
    <property type="match status" value="1"/>
</dbReference>
<dbReference type="GO" id="GO:0034220">
    <property type="term" value="P:monoatomic ion transmembrane transport"/>
    <property type="evidence" value="ECO:0007669"/>
    <property type="project" value="UniProtKB-KW"/>
</dbReference>
<dbReference type="RefSeq" id="WP_149196690.1">
    <property type="nucleotide sequence ID" value="NZ_BSOV01000123.1"/>
</dbReference>
<accession>A0A6N1AN81</accession>
<evidence type="ECO:0000313" key="4">
    <source>
        <dbReference type="EMBL" id="QKS52899.1"/>
    </source>
</evidence>
<evidence type="ECO:0000256" key="2">
    <source>
        <dbReference type="SAM" id="Phobius"/>
    </source>
</evidence>
<dbReference type="KEGG" id="aoz:HUE56_21375"/>
<keyword evidence="2" id="KW-1133">Transmembrane helix</keyword>
<dbReference type="InterPro" id="IPR013099">
    <property type="entry name" value="K_chnl_dom"/>
</dbReference>
<keyword evidence="2" id="KW-0812">Transmembrane</keyword>
<dbReference type="Gene3D" id="1.10.287.70">
    <property type="match status" value="1"/>
</dbReference>
<dbReference type="AlphaFoldDB" id="A0A6N1AN81"/>
<proteinExistence type="predicted"/>
<keyword evidence="5" id="KW-1185">Reference proteome</keyword>
<keyword evidence="4" id="KW-0406">Ion transport</keyword>
<feature type="domain" description="Potassium channel" evidence="3">
    <location>
        <begin position="250"/>
        <end position="330"/>
    </location>
</feature>
<dbReference type="EMBL" id="CP054619">
    <property type="protein sequence ID" value="QKS52899.1"/>
    <property type="molecule type" value="Genomic_DNA"/>
</dbReference>
<feature type="transmembrane region" description="Helical" evidence="2">
    <location>
        <begin position="126"/>
        <end position="146"/>
    </location>
</feature>
<feature type="transmembrane region" description="Helical" evidence="2">
    <location>
        <begin position="237"/>
        <end position="260"/>
    </location>
</feature>
<dbReference type="Proteomes" id="UP000509702">
    <property type="component" value="Chromosome"/>
</dbReference>
<reference evidence="4 5" key="1">
    <citation type="submission" date="2020-06" db="EMBL/GenBank/DDBJ databases">
        <title>Complete genome of Azosprillum oryzae KACC14407.</title>
        <authorList>
            <person name="Kim M."/>
            <person name="Park Y.-J."/>
            <person name="Shin J.-H."/>
        </authorList>
    </citation>
    <scope>NUCLEOTIDE SEQUENCE [LARGE SCALE GENOMIC DNA]</scope>
    <source>
        <strain evidence="4 5">KACC 14407</strain>
    </source>
</reference>
<feature type="transmembrane region" description="Helical" evidence="2">
    <location>
        <begin position="310"/>
        <end position="331"/>
    </location>
</feature>
<keyword evidence="2" id="KW-0472">Membrane</keyword>
<feature type="compositionally biased region" description="Gly residues" evidence="1">
    <location>
        <begin position="24"/>
        <end position="33"/>
    </location>
</feature>
<feature type="transmembrane region" description="Helical" evidence="2">
    <location>
        <begin position="167"/>
        <end position="184"/>
    </location>
</feature>
<feature type="region of interest" description="Disordered" evidence="1">
    <location>
        <begin position="1"/>
        <end position="41"/>
    </location>
</feature>
<evidence type="ECO:0000313" key="5">
    <source>
        <dbReference type="Proteomes" id="UP000509702"/>
    </source>
</evidence>
<feature type="transmembrane region" description="Helical" evidence="2">
    <location>
        <begin position="95"/>
        <end position="114"/>
    </location>
</feature>
<feature type="transmembrane region" description="Helical" evidence="2">
    <location>
        <begin position="196"/>
        <end position="225"/>
    </location>
</feature>
<organism evidence="4 5">
    <name type="scientific">Azospirillum oryzae</name>
    <dbReference type="NCBI Taxonomy" id="286727"/>
    <lineage>
        <taxon>Bacteria</taxon>
        <taxon>Pseudomonadati</taxon>
        <taxon>Pseudomonadota</taxon>
        <taxon>Alphaproteobacteria</taxon>
        <taxon>Rhodospirillales</taxon>
        <taxon>Azospirillaceae</taxon>
        <taxon>Azospirillum</taxon>
    </lineage>
</organism>
<protein>
    <submittedName>
        <fullName evidence="4">Two pore domain potassium channel family protein</fullName>
    </submittedName>
</protein>
<keyword evidence="4" id="KW-0407">Ion channel</keyword>
<feature type="transmembrane region" description="Helical" evidence="2">
    <location>
        <begin position="280"/>
        <end position="298"/>
    </location>
</feature>